<evidence type="ECO:0000256" key="3">
    <source>
        <dbReference type="SAM" id="SignalP"/>
    </source>
</evidence>
<feature type="region of interest" description="Disordered" evidence="2">
    <location>
        <begin position="111"/>
        <end position="148"/>
    </location>
</feature>
<accession>A0A6P7KFH6</accession>
<dbReference type="Proteomes" id="UP000515145">
    <property type="component" value="Chromosome 20"/>
</dbReference>
<dbReference type="OrthoDB" id="8457630at2759"/>
<reference evidence="6" key="1">
    <citation type="submission" date="2025-08" db="UniProtKB">
        <authorList>
            <consortium name="RefSeq"/>
        </authorList>
    </citation>
    <scope>IDENTIFICATION</scope>
</reference>
<dbReference type="InterPro" id="IPR036048">
    <property type="entry name" value="Interleukin_8-like_sf"/>
</dbReference>
<evidence type="ECO:0000256" key="1">
    <source>
        <dbReference type="ARBA" id="ARBA00022514"/>
    </source>
</evidence>
<name>A0A6P7KFH6_9TELE</name>
<dbReference type="SUPFAM" id="SSF54117">
    <property type="entry name" value="Interleukin 8-like chemokines"/>
    <property type="match status" value="1"/>
</dbReference>
<dbReference type="GO" id="GO:0006955">
    <property type="term" value="P:immune response"/>
    <property type="evidence" value="ECO:0007669"/>
    <property type="project" value="InterPro"/>
</dbReference>
<keyword evidence="3" id="KW-0732">Signal</keyword>
<evidence type="ECO:0000313" key="5">
    <source>
        <dbReference type="Proteomes" id="UP000515145"/>
    </source>
</evidence>
<feature type="chain" id="PRO_5027560867" evidence="3">
    <location>
        <begin position="27"/>
        <end position="148"/>
    </location>
</feature>
<feature type="domain" description="Chemokine interleukin-8-like" evidence="4">
    <location>
        <begin position="32"/>
        <end position="84"/>
    </location>
</feature>
<proteinExistence type="predicted"/>
<evidence type="ECO:0000259" key="4">
    <source>
        <dbReference type="Pfam" id="PF00048"/>
    </source>
</evidence>
<dbReference type="InterPro" id="IPR001811">
    <property type="entry name" value="Chemokine_IL8-like_dom"/>
</dbReference>
<dbReference type="InParanoid" id="A0A6P7KFH6"/>
<evidence type="ECO:0000256" key="2">
    <source>
        <dbReference type="SAM" id="MobiDB-lite"/>
    </source>
</evidence>
<dbReference type="RefSeq" id="XP_028288285.1">
    <property type="nucleotide sequence ID" value="XM_028432484.1"/>
</dbReference>
<dbReference type="Pfam" id="PF00048">
    <property type="entry name" value="IL8"/>
    <property type="match status" value="1"/>
</dbReference>
<dbReference type="Gene3D" id="2.40.50.40">
    <property type="match status" value="1"/>
</dbReference>
<keyword evidence="5" id="KW-1185">Reference proteome</keyword>
<dbReference type="GeneID" id="114452944"/>
<keyword evidence="1" id="KW-0202">Cytokine</keyword>
<dbReference type="GO" id="GO:0005615">
    <property type="term" value="C:extracellular space"/>
    <property type="evidence" value="ECO:0007669"/>
    <property type="project" value="UniProtKB-KW"/>
</dbReference>
<dbReference type="FunCoup" id="A0A6P7KFH6">
    <property type="interactions" value="1"/>
</dbReference>
<dbReference type="AlphaFoldDB" id="A0A6P7KFH6"/>
<evidence type="ECO:0000313" key="6">
    <source>
        <dbReference type="RefSeq" id="XP_028288285.1"/>
    </source>
</evidence>
<sequence>MANCGTLLKSVLAAFVLVAVAKSGSAAEKLASCCTSVTRTEITEPILGYLVQRPNPPCVRAVIFQTETGLFCSQVTAPWVRQKIAAFKKTQASTPSVISASPVSLLSILTSTTSPSSASSSSFPSSVSPSSSQEASSSTSKMPTSQSS</sequence>
<protein>
    <submittedName>
        <fullName evidence="6">A-agglutinin anchorage subunit-like isoform X1</fullName>
    </submittedName>
</protein>
<feature type="signal peptide" evidence="3">
    <location>
        <begin position="1"/>
        <end position="26"/>
    </location>
</feature>
<organism evidence="5 6">
    <name type="scientific">Parambassis ranga</name>
    <name type="common">Indian glassy fish</name>
    <dbReference type="NCBI Taxonomy" id="210632"/>
    <lineage>
        <taxon>Eukaryota</taxon>
        <taxon>Metazoa</taxon>
        <taxon>Chordata</taxon>
        <taxon>Craniata</taxon>
        <taxon>Vertebrata</taxon>
        <taxon>Euteleostomi</taxon>
        <taxon>Actinopterygii</taxon>
        <taxon>Neopterygii</taxon>
        <taxon>Teleostei</taxon>
        <taxon>Neoteleostei</taxon>
        <taxon>Acanthomorphata</taxon>
        <taxon>Ovalentaria</taxon>
        <taxon>Ambassidae</taxon>
        <taxon>Parambassis</taxon>
    </lineage>
</organism>
<dbReference type="GO" id="GO:0008009">
    <property type="term" value="F:chemokine activity"/>
    <property type="evidence" value="ECO:0007669"/>
    <property type="project" value="InterPro"/>
</dbReference>
<gene>
    <name evidence="6" type="primary">LOC114452944</name>
</gene>